<dbReference type="Pfam" id="PF06114">
    <property type="entry name" value="Peptidase_M78"/>
    <property type="match status" value="1"/>
</dbReference>
<dbReference type="PANTHER" id="PTHR43236">
    <property type="entry name" value="ANTITOXIN HIGA1"/>
    <property type="match status" value="1"/>
</dbReference>
<dbReference type="EMBL" id="JBHUIJ010000012">
    <property type="protein sequence ID" value="MFD2237784.1"/>
    <property type="molecule type" value="Genomic_DNA"/>
</dbReference>
<dbReference type="InterPro" id="IPR052345">
    <property type="entry name" value="Rad_response_metalloprotease"/>
</dbReference>
<evidence type="ECO:0000313" key="2">
    <source>
        <dbReference type="EMBL" id="MFD2237784.1"/>
    </source>
</evidence>
<evidence type="ECO:0000259" key="1">
    <source>
        <dbReference type="Pfam" id="PF06114"/>
    </source>
</evidence>
<accession>A0ABW5CKP3</accession>
<dbReference type="InterPro" id="IPR010359">
    <property type="entry name" value="IrrE_HExxH"/>
</dbReference>
<feature type="domain" description="IrrE N-terminal-like" evidence="1">
    <location>
        <begin position="77"/>
        <end position="177"/>
    </location>
</feature>
<dbReference type="Proteomes" id="UP001597371">
    <property type="component" value="Unassembled WGS sequence"/>
</dbReference>
<protein>
    <submittedName>
        <fullName evidence="2">ImmA/IrrE family metallo-endopeptidase</fullName>
    </submittedName>
</protein>
<dbReference type="PANTHER" id="PTHR43236:SF2">
    <property type="entry name" value="BLL0069 PROTEIN"/>
    <property type="match status" value="1"/>
</dbReference>
<proteinExistence type="predicted"/>
<evidence type="ECO:0000313" key="3">
    <source>
        <dbReference type="Proteomes" id="UP001597371"/>
    </source>
</evidence>
<reference evidence="3" key="1">
    <citation type="journal article" date="2019" name="Int. J. Syst. Evol. Microbiol.">
        <title>The Global Catalogue of Microorganisms (GCM) 10K type strain sequencing project: providing services to taxonomists for standard genome sequencing and annotation.</title>
        <authorList>
            <consortium name="The Broad Institute Genomics Platform"/>
            <consortium name="The Broad Institute Genome Sequencing Center for Infectious Disease"/>
            <person name="Wu L."/>
            <person name="Ma J."/>
        </authorList>
    </citation>
    <scope>NUCLEOTIDE SEQUENCE [LARGE SCALE GENOMIC DNA]</scope>
    <source>
        <strain evidence="3">ZS-35-S2</strain>
    </source>
</reference>
<name>A0ABW5CKP3_9HYPH</name>
<gene>
    <name evidence="2" type="ORF">ACFSKQ_09960</name>
</gene>
<keyword evidence="3" id="KW-1185">Reference proteome</keyword>
<sequence length="305" mass="33846">MSLPTTPQGWAIRLTQLISAVHQAHGLPRFPIDVAMIAKEFSRQVFPDAPITKVEGIALSRGVEGMLMPHPNGSGEWGIVYNDTIRSPGRRNFTLAHELGHYLLHRHAHPRGLQCTSRNMADWSAERGAIEAEANTFASYLLMPLDDFRAQIRGRDVDIDTMTELADRYAVSLTAAILKWLTITDKRAMIVVSKEGFIDWAWSSGPLIRSRIYYAARQTVIELPAGSLAAREVDADTGRHGVLHVPGVWLGAEPVREMTVFSPSNEMAISLLLYPDHAPSRWEMAGLEEEATPDTYDRFMGGSAD</sequence>
<dbReference type="RefSeq" id="WP_209736367.1">
    <property type="nucleotide sequence ID" value="NZ_CP072611.1"/>
</dbReference>
<dbReference type="Gene3D" id="1.10.10.2910">
    <property type="match status" value="1"/>
</dbReference>
<organism evidence="2 3">
    <name type="scientific">Aureimonas populi</name>
    <dbReference type="NCBI Taxonomy" id="1701758"/>
    <lineage>
        <taxon>Bacteria</taxon>
        <taxon>Pseudomonadati</taxon>
        <taxon>Pseudomonadota</taxon>
        <taxon>Alphaproteobacteria</taxon>
        <taxon>Hyphomicrobiales</taxon>
        <taxon>Aurantimonadaceae</taxon>
        <taxon>Aureimonas</taxon>
    </lineage>
</organism>
<comment type="caution">
    <text evidence="2">The sequence shown here is derived from an EMBL/GenBank/DDBJ whole genome shotgun (WGS) entry which is preliminary data.</text>
</comment>